<keyword evidence="3" id="KW-1185">Reference proteome</keyword>
<keyword evidence="1" id="KW-1133">Transmembrane helix</keyword>
<feature type="transmembrane region" description="Helical" evidence="1">
    <location>
        <begin position="154"/>
        <end position="171"/>
    </location>
</feature>
<keyword evidence="1" id="KW-0472">Membrane</keyword>
<feature type="transmembrane region" description="Helical" evidence="1">
    <location>
        <begin position="104"/>
        <end position="122"/>
    </location>
</feature>
<protein>
    <recommendedName>
        <fullName evidence="4">DUF308 domain-containing protein</fullName>
    </recommendedName>
</protein>
<feature type="transmembrane region" description="Helical" evidence="1">
    <location>
        <begin position="129"/>
        <end position="148"/>
    </location>
</feature>
<dbReference type="Proteomes" id="UP000297853">
    <property type="component" value="Unassembled WGS sequence"/>
</dbReference>
<accession>A0ABY2ITA4</accession>
<proteinExistence type="predicted"/>
<sequence>MEVSQAQADVRRIYRAGFLGPLVSAVIWAVASAVFTWGSVTAGMAALFFGGMLIFPLSTLLMKMLGGPIALPKGHPSAALAMQCAFTVPLGMLIAIALGMYEPVLFFPAALIIVGAHYLVFISLYGMRLFAVLAGVLILLGVSTLFVAPELGGISGWLGAAVFGLFAVLLFRTQEDAHAIVP</sequence>
<evidence type="ECO:0008006" key="4">
    <source>
        <dbReference type="Google" id="ProtNLM"/>
    </source>
</evidence>
<gene>
    <name evidence="2" type="ORF">E3T28_15970</name>
</gene>
<name>A0ABY2ITA4_9MICO</name>
<dbReference type="RefSeq" id="WP_134433146.1">
    <property type="nucleotide sequence ID" value="NZ_SOGQ01000090.1"/>
</dbReference>
<evidence type="ECO:0000256" key="1">
    <source>
        <dbReference type="SAM" id="Phobius"/>
    </source>
</evidence>
<feature type="transmembrane region" description="Helical" evidence="1">
    <location>
        <begin position="78"/>
        <end position="98"/>
    </location>
</feature>
<dbReference type="EMBL" id="SOGQ01000090">
    <property type="protein sequence ID" value="TFC93951.1"/>
    <property type="molecule type" value="Genomic_DNA"/>
</dbReference>
<evidence type="ECO:0000313" key="3">
    <source>
        <dbReference type="Proteomes" id="UP000297853"/>
    </source>
</evidence>
<organism evidence="2 3">
    <name type="scientific">Cryobacterium sinapicolor</name>
    <dbReference type="NCBI Taxonomy" id="1259236"/>
    <lineage>
        <taxon>Bacteria</taxon>
        <taxon>Bacillati</taxon>
        <taxon>Actinomycetota</taxon>
        <taxon>Actinomycetes</taxon>
        <taxon>Micrococcales</taxon>
        <taxon>Microbacteriaceae</taxon>
        <taxon>Cryobacterium</taxon>
    </lineage>
</organism>
<comment type="caution">
    <text evidence="2">The sequence shown here is derived from an EMBL/GenBank/DDBJ whole genome shotgun (WGS) entry which is preliminary data.</text>
</comment>
<dbReference type="Pfam" id="PF22765">
    <property type="entry name" value="DUF7010"/>
    <property type="match status" value="1"/>
</dbReference>
<keyword evidence="1" id="KW-0812">Transmembrane</keyword>
<evidence type="ECO:0000313" key="2">
    <source>
        <dbReference type="EMBL" id="TFC93951.1"/>
    </source>
</evidence>
<feature type="transmembrane region" description="Helical" evidence="1">
    <location>
        <begin position="37"/>
        <end position="57"/>
    </location>
</feature>
<dbReference type="InterPro" id="IPR053824">
    <property type="entry name" value="DUF7010"/>
</dbReference>
<reference evidence="2 3" key="1">
    <citation type="submission" date="2019-03" db="EMBL/GenBank/DDBJ databases">
        <title>Genomics of glacier-inhabiting Cryobacterium strains.</title>
        <authorList>
            <person name="Liu Q."/>
            <person name="Xin Y.-H."/>
        </authorList>
    </citation>
    <scope>NUCLEOTIDE SEQUENCE [LARGE SCALE GENOMIC DNA]</scope>
    <source>
        <strain evidence="2 3">TMT1-23-1</strain>
    </source>
</reference>
<feature type="transmembrane region" description="Helical" evidence="1">
    <location>
        <begin position="12"/>
        <end position="31"/>
    </location>
</feature>